<keyword evidence="3" id="KW-0255">Endonuclease</keyword>
<dbReference type="PANTHER" id="PTHR42834">
    <property type="entry name" value="ENDONUCLEASE/EXONUCLEASE/PHOSPHATASE FAMILY PROTEIN (AFU_ORTHOLOGUE AFUA_3G09210)"/>
    <property type="match status" value="1"/>
</dbReference>
<dbReference type="EMBL" id="CP000859">
    <property type="protein sequence ID" value="ABW66837.1"/>
    <property type="molecule type" value="Genomic_DNA"/>
</dbReference>
<dbReference type="InterPro" id="IPR036691">
    <property type="entry name" value="Endo/exonu/phosph_ase_sf"/>
</dbReference>
<feature type="signal peptide" evidence="1">
    <location>
        <begin position="1"/>
        <end position="27"/>
    </location>
</feature>
<dbReference type="Pfam" id="PF19580">
    <property type="entry name" value="Exo_endo_phos_3"/>
    <property type="match status" value="1"/>
</dbReference>
<evidence type="ECO:0000259" key="2">
    <source>
        <dbReference type="Pfam" id="PF19580"/>
    </source>
</evidence>
<keyword evidence="3" id="KW-0540">Nuclease</keyword>
<keyword evidence="3" id="KW-0269">Exonuclease</keyword>
<organism evidence="3 4">
    <name type="scientific">Desulfosudis oleivorans (strain DSM 6200 / JCM 39069 / Hxd3)</name>
    <name type="common">Desulfococcus oleovorans</name>
    <dbReference type="NCBI Taxonomy" id="96561"/>
    <lineage>
        <taxon>Bacteria</taxon>
        <taxon>Pseudomonadati</taxon>
        <taxon>Thermodesulfobacteriota</taxon>
        <taxon>Desulfobacteria</taxon>
        <taxon>Desulfobacterales</taxon>
        <taxon>Desulfosudaceae</taxon>
        <taxon>Desulfosudis</taxon>
    </lineage>
</organism>
<dbReference type="Gene3D" id="3.60.10.10">
    <property type="entry name" value="Endonuclease/exonuclease/phosphatase"/>
    <property type="match status" value="1"/>
</dbReference>
<dbReference type="PANTHER" id="PTHR42834:SF1">
    <property type="entry name" value="ENDONUCLEASE_EXONUCLEASE_PHOSPHATASE FAMILY PROTEIN (AFU_ORTHOLOGUE AFUA_3G09210)"/>
    <property type="match status" value="1"/>
</dbReference>
<keyword evidence="3" id="KW-0378">Hydrolase</keyword>
<evidence type="ECO:0000256" key="1">
    <source>
        <dbReference type="SAM" id="SignalP"/>
    </source>
</evidence>
<dbReference type="InterPro" id="IPR005135">
    <property type="entry name" value="Endo/exonuclease/phosphatase"/>
</dbReference>
<evidence type="ECO:0000313" key="3">
    <source>
        <dbReference type="EMBL" id="ABW66837.1"/>
    </source>
</evidence>
<dbReference type="Proteomes" id="UP000008561">
    <property type="component" value="Chromosome"/>
</dbReference>
<proteinExistence type="predicted"/>
<dbReference type="KEGG" id="dol:Dole_1027"/>
<keyword evidence="1" id="KW-0732">Signal</keyword>
<sequence>MNRLFQRRLISIISLLVIVACSGPAPAARTFTLASYNVENLFDAVYDGTEYDDYVPGSTQGWNKKMADIKTANTAEAIGAINADIVCLQEVESKIALKNLLTRLNTPKQRYPFYAIAQTPTPVRCALVSTFPIVHTQDIVPGEGQRAILKAVLSIDKKHLTVFICHWKSKSGPESRRIPYAAALRKAIEKLPPNTDFVITGDFNANYNEHQTFADVARFNDTQGVTGINHVIKTLHNDALVDEKILADSRNELLLYNLWLELPEYRRWSYNFFGKKESPDNMLVPRSLYDKKGIDYVDNSFDRVHADLFFDNNRVYRWQRADRGKGRHLGKGYSDHLPIRATFTTSP</sequence>
<dbReference type="AlphaFoldDB" id="A8ZWY1"/>
<dbReference type="PROSITE" id="PS51257">
    <property type="entry name" value="PROKAR_LIPOPROTEIN"/>
    <property type="match status" value="1"/>
</dbReference>
<gene>
    <name evidence="3" type="ordered locus">Dole_1027</name>
</gene>
<dbReference type="STRING" id="96561.Dole_1027"/>
<evidence type="ECO:0000313" key="4">
    <source>
        <dbReference type="Proteomes" id="UP000008561"/>
    </source>
</evidence>
<dbReference type="eggNOG" id="COG2374">
    <property type="taxonomic scope" value="Bacteria"/>
</dbReference>
<reference evidence="3 4" key="1">
    <citation type="submission" date="2007-10" db="EMBL/GenBank/DDBJ databases">
        <title>Complete sequence of Desulfococcus oleovorans Hxd3.</title>
        <authorList>
            <consortium name="US DOE Joint Genome Institute"/>
            <person name="Copeland A."/>
            <person name="Lucas S."/>
            <person name="Lapidus A."/>
            <person name="Barry K."/>
            <person name="Glavina del Rio T."/>
            <person name="Dalin E."/>
            <person name="Tice H."/>
            <person name="Pitluck S."/>
            <person name="Kiss H."/>
            <person name="Brettin T."/>
            <person name="Bruce D."/>
            <person name="Detter J.C."/>
            <person name="Han C."/>
            <person name="Schmutz J."/>
            <person name="Larimer F."/>
            <person name="Land M."/>
            <person name="Hauser L."/>
            <person name="Kyrpides N."/>
            <person name="Kim E."/>
            <person name="Wawrik B."/>
            <person name="Richardson P."/>
        </authorList>
    </citation>
    <scope>NUCLEOTIDE SEQUENCE [LARGE SCALE GENOMIC DNA]</scope>
    <source>
        <strain evidence="4">DSM 6200 / JCM 39069 / Hxd3</strain>
    </source>
</reference>
<dbReference type="HOGENOM" id="CLU_058239_0_0_7"/>
<feature type="chain" id="PRO_5002734922" evidence="1">
    <location>
        <begin position="28"/>
        <end position="347"/>
    </location>
</feature>
<keyword evidence="4" id="KW-1185">Reference proteome</keyword>
<dbReference type="OrthoDB" id="184983at2"/>
<dbReference type="GO" id="GO:0004527">
    <property type="term" value="F:exonuclease activity"/>
    <property type="evidence" value="ECO:0007669"/>
    <property type="project" value="UniProtKB-KW"/>
</dbReference>
<protein>
    <submittedName>
        <fullName evidence="3">Endonuclease/exonuclease/phosphatase</fullName>
    </submittedName>
</protein>
<dbReference type="SUPFAM" id="SSF56219">
    <property type="entry name" value="DNase I-like"/>
    <property type="match status" value="1"/>
</dbReference>
<name>A8ZWY1_DESOH</name>
<dbReference type="RefSeq" id="WP_012174455.1">
    <property type="nucleotide sequence ID" value="NC_009943.1"/>
</dbReference>
<feature type="domain" description="Endonuclease/exonuclease/phosphatase" evidence="2">
    <location>
        <begin position="32"/>
        <end position="220"/>
    </location>
</feature>
<dbReference type="GO" id="GO:0004519">
    <property type="term" value="F:endonuclease activity"/>
    <property type="evidence" value="ECO:0007669"/>
    <property type="project" value="UniProtKB-KW"/>
</dbReference>
<accession>A8ZWY1</accession>